<dbReference type="InterPro" id="IPR010982">
    <property type="entry name" value="Lambda_DNA-bd_dom_sf"/>
</dbReference>
<feature type="domain" description="HTH cro/C1-type" evidence="2">
    <location>
        <begin position="8"/>
        <end position="61"/>
    </location>
</feature>
<dbReference type="SUPFAM" id="SSF47413">
    <property type="entry name" value="lambda repressor-like DNA-binding domains"/>
    <property type="match status" value="1"/>
</dbReference>
<dbReference type="Gene3D" id="1.10.260.40">
    <property type="entry name" value="lambda repressor-like DNA-binding domains"/>
    <property type="match status" value="1"/>
</dbReference>
<organism evidence="3 4">
    <name type="scientific">Pseudoxanthomonas dokdonensis</name>
    <dbReference type="NCBI Taxonomy" id="344882"/>
    <lineage>
        <taxon>Bacteria</taxon>
        <taxon>Pseudomonadati</taxon>
        <taxon>Pseudomonadota</taxon>
        <taxon>Gammaproteobacteria</taxon>
        <taxon>Lysobacterales</taxon>
        <taxon>Lysobacteraceae</taxon>
        <taxon>Pseudoxanthomonas</taxon>
    </lineage>
</organism>
<evidence type="ECO:0000313" key="3">
    <source>
        <dbReference type="EMBL" id="KRG68412.1"/>
    </source>
</evidence>
<feature type="transmembrane region" description="Helical" evidence="1">
    <location>
        <begin position="77"/>
        <end position="99"/>
    </location>
</feature>
<dbReference type="STRING" id="344882.ABB29_12935"/>
<dbReference type="PATRIC" id="fig|344882.3.peg.965"/>
<dbReference type="EMBL" id="LDJL01000014">
    <property type="protein sequence ID" value="KRG68412.1"/>
    <property type="molecule type" value="Genomic_DNA"/>
</dbReference>
<feature type="transmembrane region" description="Helical" evidence="1">
    <location>
        <begin position="105"/>
        <end position="126"/>
    </location>
</feature>
<proteinExistence type="predicted"/>
<dbReference type="Pfam" id="PF01381">
    <property type="entry name" value="HTH_3"/>
    <property type="match status" value="1"/>
</dbReference>
<dbReference type="AlphaFoldDB" id="A0A0R0CF35"/>
<dbReference type="InterPro" id="IPR001387">
    <property type="entry name" value="Cro/C1-type_HTH"/>
</dbReference>
<protein>
    <recommendedName>
        <fullName evidence="2">HTH cro/C1-type domain-containing protein</fullName>
    </recommendedName>
</protein>
<reference evidence="3 4" key="1">
    <citation type="submission" date="2015-05" db="EMBL/GenBank/DDBJ databases">
        <title>Genome sequencing and analysis of members of genus Stenotrophomonas.</title>
        <authorList>
            <person name="Patil P.P."/>
            <person name="Midha S."/>
            <person name="Patil P.B."/>
        </authorList>
    </citation>
    <scope>NUCLEOTIDE SEQUENCE [LARGE SCALE GENOMIC DNA]</scope>
    <source>
        <strain evidence="3 4">DSM 21858</strain>
    </source>
</reference>
<dbReference type="Proteomes" id="UP000052052">
    <property type="component" value="Unassembled WGS sequence"/>
</dbReference>
<sequence>MQISASTIRRLRTERGWSQDQLASAAGLSLRTVQRVESQGIASMATTVSLAATYGVPLTSLHDTSCKPEPANQSGPAWSFLLGLAILSLACLSQSGHVAGPWAQAFYAINLLLVAIGLLLATPFAMQCVRRRRFAGPVLAVLGVPLVTLLAGGLVFGMLSGRLPSPALLGMGAAGAALVAMAVREMGRDGRLAGDRSSRSMPLGGAV</sequence>
<dbReference type="GO" id="GO:0003677">
    <property type="term" value="F:DNA binding"/>
    <property type="evidence" value="ECO:0007669"/>
    <property type="project" value="InterPro"/>
</dbReference>
<keyword evidence="1" id="KW-0472">Membrane</keyword>
<feature type="transmembrane region" description="Helical" evidence="1">
    <location>
        <begin position="165"/>
        <end position="183"/>
    </location>
</feature>
<evidence type="ECO:0000256" key="1">
    <source>
        <dbReference type="SAM" id="Phobius"/>
    </source>
</evidence>
<keyword evidence="1" id="KW-1133">Transmembrane helix</keyword>
<comment type="caution">
    <text evidence="3">The sequence shown here is derived from an EMBL/GenBank/DDBJ whole genome shotgun (WGS) entry which is preliminary data.</text>
</comment>
<dbReference type="SMART" id="SM00530">
    <property type="entry name" value="HTH_XRE"/>
    <property type="match status" value="1"/>
</dbReference>
<dbReference type="PROSITE" id="PS50943">
    <property type="entry name" value="HTH_CROC1"/>
    <property type="match status" value="1"/>
</dbReference>
<feature type="transmembrane region" description="Helical" evidence="1">
    <location>
        <begin position="138"/>
        <end position="159"/>
    </location>
</feature>
<gene>
    <name evidence="3" type="ORF">ABB29_12935</name>
</gene>
<evidence type="ECO:0000313" key="4">
    <source>
        <dbReference type="Proteomes" id="UP000052052"/>
    </source>
</evidence>
<keyword evidence="1" id="KW-0812">Transmembrane</keyword>
<dbReference type="CDD" id="cd00093">
    <property type="entry name" value="HTH_XRE"/>
    <property type="match status" value="1"/>
</dbReference>
<keyword evidence="4" id="KW-1185">Reference proteome</keyword>
<evidence type="ECO:0000259" key="2">
    <source>
        <dbReference type="PROSITE" id="PS50943"/>
    </source>
</evidence>
<name>A0A0R0CF35_9GAMM</name>
<accession>A0A0R0CF35</accession>